<name>A0ABS1GHV3_9AQUI</name>
<proteinExistence type="predicted"/>
<sequence>MIETLIAMFLFSLILIFMLQGFLLAYRINYEKLLKDEAIKIAQEELERLRNLGYSNISPTCGNVCNNFNPTTAPSSCKISRQVRNKNVSFGREIRVVENEPYKTVTIIVCSQHKDFQKRPISYSLTTVISDKGF</sequence>
<keyword evidence="1" id="KW-0472">Membrane</keyword>
<organism evidence="2 3">
    <name type="scientific">Persephonella atlantica</name>
    <dbReference type="NCBI Taxonomy" id="2699429"/>
    <lineage>
        <taxon>Bacteria</taxon>
        <taxon>Pseudomonadati</taxon>
        <taxon>Aquificota</taxon>
        <taxon>Aquificia</taxon>
        <taxon>Aquificales</taxon>
        <taxon>Hydrogenothermaceae</taxon>
        <taxon>Persephonella</taxon>
    </lineage>
</organism>
<keyword evidence="1" id="KW-1133">Transmembrane helix</keyword>
<reference evidence="2 3" key="1">
    <citation type="journal article" date="2021" name="Syst. Appl. Microbiol.">
        <title>Persephonella atlantica sp. nov.: How to adapt to physico-chemical gradients in high temperature hydrothermal habitats.</title>
        <authorList>
            <person name="Francois D.X."/>
            <person name="Godfroy A."/>
            <person name="Mathien C."/>
            <person name="Aube J."/>
            <person name="Cathalot C."/>
            <person name="Lesongeur F."/>
            <person name="L'Haridon S."/>
            <person name="Philippon X."/>
            <person name="Roussel E.G."/>
        </authorList>
    </citation>
    <scope>NUCLEOTIDE SEQUENCE [LARGE SCALE GENOMIC DNA]</scope>
    <source>
        <strain evidence="2 3">MO1340</strain>
    </source>
</reference>
<keyword evidence="1" id="KW-0812">Transmembrane</keyword>
<dbReference type="EMBL" id="JAACYA010000001">
    <property type="protein sequence ID" value="MBK3332430.1"/>
    <property type="molecule type" value="Genomic_DNA"/>
</dbReference>
<protein>
    <submittedName>
        <fullName evidence="2">Uncharacterized protein</fullName>
    </submittedName>
</protein>
<evidence type="ECO:0000313" key="3">
    <source>
        <dbReference type="Proteomes" id="UP000772812"/>
    </source>
</evidence>
<accession>A0ABS1GHV3</accession>
<evidence type="ECO:0000313" key="2">
    <source>
        <dbReference type="EMBL" id="MBK3332430.1"/>
    </source>
</evidence>
<feature type="transmembrane region" description="Helical" evidence="1">
    <location>
        <begin position="6"/>
        <end position="26"/>
    </location>
</feature>
<gene>
    <name evidence="2" type="ORF">GWK41_05065</name>
</gene>
<keyword evidence="3" id="KW-1185">Reference proteome</keyword>
<evidence type="ECO:0000256" key="1">
    <source>
        <dbReference type="SAM" id="Phobius"/>
    </source>
</evidence>
<dbReference type="Proteomes" id="UP000772812">
    <property type="component" value="Unassembled WGS sequence"/>
</dbReference>
<comment type="caution">
    <text evidence="2">The sequence shown here is derived from an EMBL/GenBank/DDBJ whole genome shotgun (WGS) entry which is preliminary data.</text>
</comment>